<evidence type="ECO:0000313" key="6">
    <source>
        <dbReference type="RefSeq" id="XP_022141885.1"/>
    </source>
</evidence>
<feature type="compositionally biased region" description="Polar residues" evidence="1">
    <location>
        <begin position="81"/>
        <end position="94"/>
    </location>
</feature>
<accession>A0A6J1CK14</accession>
<keyword evidence="2" id="KW-0472">Membrane</keyword>
<keyword evidence="2" id="KW-1133">Transmembrane helix</keyword>
<sequence length="338" mass="37962">MEGAVGAEFHDWEVLLHDSDAKSALTAVEFSGEKSNHFGGIEGESDSETIIKSDYFSLENQGRRAKAVAERDLNEEEGSIESDNPSWIDPSSENRYGRVNSGEFWSDSGSDRSDERKFNEFDSKTESGLAEFLQTQTDDEESRGRIQKLEGLESHDSEIRGSDSKIELAFEEFDENQPQSKDLSKFSAKFGDIDQSDSKIVKLEEGDEHLEEKKNLKIQETKVNAESGSGVGEKRKVVWWKVPFEVLKYCMFRAGPVWSFSVAAAVMGFIILGRKLYKMKRKSPSLLLKVTLDDKKASQFMSRAARLNEAFSVVRRVPIIRPALPAAGVNPWPAISMR</sequence>
<dbReference type="RefSeq" id="XP_022141886.1">
    <property type="nucleotide sequence ID" value="XM_022286194.1"/>
</dbReference>
<evidence type="ECO:0000313" key="7">
    <source>
        <dbReference type="RefSeq" id="XP_022141886.1"/>
    </source>
</evidence>
<protein>
    <submittedName>
        <fullName evidence="5 6">Uncharacterized protein LOC111012140</fullName>
    </submittedName>
</protein>
<proteinExistence type="predicted"/>
<dbReference type="RefSeq" id="XP_022141885.1">
    <property type="nucleotide sequence ID" value="XM_022286193.1"/>
</dbReference>
<feature type="domain" description="DUF6821" evidence="3">
    <location>
        <begin position="185"/>
        <end position="323"/>
    </location>
</feature>
<keyword evidence="4" id="KW-1185">Reference proteome</keyword>
<dbReference type="OrthoDB" id="1931521at2759"/>
<dbReference type="GeneID" id="111012140"/>
<organism evidence="4 5">
    <name type="scientific">Momordica charantia</name>
    <name type="common">Bitter gourd</name>
    <name type="synonym">Balsam pear</name>
    <dbReference type="NCBI Taxonomy" id="3673"/>
    <lineage>
        <taxon>Eukaryota</taxon>
        <taxon>Viridiplantae</taxon>
        <taxon>Streptophyta</taxon>
        <taxon>Embryophyta</taxon>
        <taxon>Tracheophyta</taxon>
        <taxon>Spermatophyta</taxon>
        <taxon>Magnoliopsida</taxon>
        <taxon>eudicotyledons</taxon>
        <taxon>Gunneridae</taxon>
        <taxon>Pentapetalae</taxon>
        <taxon>rosids</taxon>
        <taxon>fabids</taxon>
        <taxon>Cucurbitales</taxon>
        <taxon>Cucurbitaceae</taxon>
        <taxon>Momordiceae</taxon>
        <taxon>Momordica</taxon>
    </lineage>
</organism>
<feature type="transmembrane region" description="Helical" evidence="2">
    <location>
        <begin position="257"/>
        <end position="277"/>
    </location>
</feature>
<dbReference type="PANTHER" id="PTHR33646:SF6">
    <property type="entry name" value="TRANSMEMBRANE PROTEIN"/>
    <property type="match status" value="1"/>
</dbReference>
<evidence type="ECO:0000259" key="3">
    <source>
        <dbReference type="Pfam" id="PF20705"/>
    </source>
</evidence>
<dbReference type="InterPro" id="IPR049224">
    <property type="entry name" value="DUF6821"/>
</dbReference>
<name>A0A6J1CK14_MOMCH</name>
<dbReference type="Proteomes" id="UP000504603">
    <property type="component" value="Unplaced"/>
</dbReference>
<feature type="region of interest" description="Disordered" evidence="1">
    <location>
        <begin position="67"/>
        <end position="117"/>
    </location>
</feature>
<evidence type="ECO:0000256" key="1">
    <source>
        <dbReference type="SAM" id="MobiDB-lite"/>
    </source>
</evidence>
<dbReference type="PANTHER" id="PTHR33646">
    <property type="entry name" value="GB|AAF00631.1"/>
    <property type="match status" value="1"/>
</dbReference>
<dbReference type="InterPro" id="IPR045883">
    <property type="entry name" value="At4g13530-like"/>
</dbReference>
<dbReference type="KEGG" id="mcha:111012140"/>
<dbReference type="RefSeq" id="XP_022141884.1">
    <property type="nucleotide sequence ID" value="XM_022286192.1"/>
</dbReference>
<evidence type="ECO:0000256" key="2">
    <source>
        <dbReference type="SAM" id="Phobius"/>
    </source>
</evidence>
<evidence type="ECO:0000313" key="5">
    <source>
        <dbReference type="RefSeq" id="XP_022141884.1"/>
    </source>
</evidence>
<gene>
    <name evidence="5 6 7" type="primary">LOC111012140</name>
</gene>
<evidence type="ECO:0000313" key="4">
    <source>
        <dbReference type="Proteomes" id="UP000504603"/>
    </source>
</evidence>
<dbReference type="AlphaFoldDB" id="A0A6J1CK14"/>
<dbReference type="Pfam" id="PF20705">
    <property type="entry name" value="DUF6821"/>
    <property type="match status" value="1"/>
</dbReference>
<reference evidence="5 6" key="1">
    <citation type="submission" date="2025-04" db="UniProtKB">
        <authorList>
            <consortium name="RefSeq"/>
        </authorList>
    </citation>
    <scope>IDENTIFICATION</scope>
    <source>
        <strain evidence="5 6">OHB3-1</strain>
    </source>
</reference>
<keyword evidence="2" id="KW-0812">Transmembrane</keyword>